<dbReference type="Proteomes" id="UP001162001">
    <property type="component" value="Segment"/>
</dbReference>
<organism evidence="2 3">
    <name type="scientific">Fadolivirus FV1/VV64</name>
    <dbReference type="NCBI Taxonomy" id="3070911"/>
    <lineage>
        <taxon>Viruses</taxon>
        <taxon>Varidnaviria</taxon>
        <taxon>Bamfordvirae</taxon>
        <taxon>Nucleocytoviricota</taxon>
        <taxon>Megaviricetes</taxon>
        <taxon>Imitervirales</taxon>
        <taxon>Mimiviridae</taxon>
        <taxon>Klosneuvirinae</taxon>
        <taxon>Fadolivirus</taxon>
        <taxon>Fadolivirus algeromassiliense</taxon>
    </lineage>
</organism>
<proteinExistence type="predicted"/>
<reference evidence="2 3" key="1">
    <citation type="submission" date="2020-04" db="EMBL/GenBank/DDBJ databases">
        <title>Advantages and limits of metagenomic assembly and binning of a giant virus.</title>
        <authorList>
            <person name="Schulz F."/>
            <person name="Andreani J."/>
            <person name="Francis R."/>
            <person name="Boudjemaa H."/>
            <person name="Bou Khalil J.Y."/>
            <person name="Lee J."/>
            <person name="La Scola B."/>
            <person name="Woyke T."/>
        </authorList>
    </citation>
    <scope>NUCLEOTIDE SEQUENCE [LARGE SCALE GENOMIC DNA]</scope>
    <source>
        <strain evidence="2 3">FV1/VV64</strain>
    </source>
</reference>
<feature type="transmembrane region" description="Helical" evidence="1">
    <location>
        <begin position="183"/>
        <end position="203"/>
    </location>
</feature>
<keyword evidence="1" id="KW-1133">Transmembrane helix</keyword>
<accession>A0A7D3QW14</accession>
<keyword evidence="3" id="KW-1185">Reference proteome</keyword>
<feature type="transmembrane region" description="Helical" evidence="1">
    <location>
        <begin position="413"/>
        <end position="435"/>
    </location>
</feature>
<evidence type="ECO:0000256" key="1">
    <source>
        <dbReference type="SAM" id="Phobius"/>
    </source>
</evidence>
<keyword evidence="1" id="KW-0472">Membrane</keyword>
<feature type="transmembrane region" description="Helical" evidence="1">
    <location>
        <begin position="357"/>
        <end position="375"/>
    </location>
</feature>
<evidence type="ECO:0000313" key="3">
    <source>
        <dbReference type="Proteomes" id="UP001162001"/>
    </source>
</evidence>
<feature type="transmembrane region" description="Helical" evidence="1">
    <location>
        <begin position="6"/>
        <end position="32"/>
    </location>
</feature>
<gene>
    <name evidence="2" type="ORF">Fadolivirus_1_681</name>
</gene>
<feature type="transmembrane region" description="Helical" evidence="1">
    <location>
        <begin position="320"/>
        <end position="345"/>
    </location>
</feature>
<protein>
    <submittedName>
        <fullName evidence="2">Uncharacterized protein</fullName>
    </submittedName>
</protein>
<evidence type="ECO:0000313" key="2">
    <source>
        <dbReference type="EMBL" id="QKF94139.1"/>
    </source>
</evidence>
<feature type="transmembrane region" description="Helical" evidence="1">
    <location>
        <begin position="381"/>
        <end position="401"/>
    </location>
</feature>
<sequence length="482" mass="55052">MEFKLWFLGFIWGILMIAQDLNTYYVYILLLVTSINKINCSNFLDYYTLFAFIDTIVSGVCYPISGWLTDWTAKKSGLVFLISNVLQLIFIILQIVPYILNSMGVASDFMSVNGWIIMCVFWQLAQAISIQNENSLWKLIKQIVDNYDTQYHDINSLYDVNILGKDKEKSLQMINNIGNIGDLVSDTLETILLGILILIITILNGGYEFILIYTCSIITILNAIVCIMSIVVLKYKTSHVNIESIFDEENKNVRSTINPIKWFVNSVKQFYNKKVAFHAFWHCIVLGIYATIVQYPLSLKEVNIISVQGNQTLDNLCGGILTNLMMIGAITNACYLMGSICYRIFVVNAKPSRFYKWYYPIGAIVLMAMTSALWFNMNKILTFTLISFATIIPYYLTYYDYYLFTEECNDESYGFIMGSYGGITTVITALIQSLYFANASFGIILGSSIVLLLISLCYSYYLTYIINKNDGIVLEEHRLLIE</sequence>
<feature type="transmembrane region" description="Helical" evidence="1">
    <location>
        <begin position="77"/>
        <end position="100"/>
    </location>
</feature>
<feature type="transmembrane region" description="Helical" evidence="1">
    <location>
        <begin position="44"/>
        <end position="65"/>
    </location>
</feature>
<keyword evidence="1" id="KW-0812">Transmembrane</keyword>
<name>A0A7D3QW14_9VIRU</name>
<feature type="transmembrane region" description="Helical" evidence="1">
    <location>
        <begin position="275"/>
        <end position="297"/>
    </location>
</feature>
<feature type="transmembrane region" description="Helical" evidence="1">
    <location>
        <begin position="441"/>
        <end position="461"/>
    </location>
</feature>
<feature type="transmembrane region" description="Helical" evidence="1">
    <location>
        <begin position="209"/>
        <end position="233"/>
    </location>
</feature>
<dbReference type="EMBL" id="MT418680">
    <property type="protein sequence ID" value="QKF94139.1"/>
    <property type="molecule type" value="Genomic_DNA"/>
</dbReference>